<sequence length="241" mass="26252">MKKNIKAIIATAVAVLAVVSFLLVLVTTAGGSLDVIGRGSGTSFAEVLQKIPERVKIDEANSGYSLDAPDDTVRFIWSGDYSQSPYYDAMLEFDIQPFLDAGLDAGKLPDNYTLSGDKLLAGTKLGTETFKEGAAVTPLAAYERIVEEHRDKINYHSAMDHFGVKLDGGNMFEWAKDMGTNSVTGDVQDKDIVFVLDPQPLIEAGVSPEKVQGWAYATVKVEENGKMVEVYKFLKPFDLGE</sequence>
<dbReference type="STRING" id="1469948.GCA_000732725_00868"/>
<evidence type="ECO:0000313" key="1">
    <source>
        <dbReference type="EMBL" id="TCL60002.1"/>
    </source>
</evidence>
<comment type="caution">
    <text evidence="1">The sequence shown here is derived from an EMBL/GenBank/DDBJ whole genome shotgun (WGS) entry which is preliminary data.</text>
</comment>
<keyword evidence="2" id="KW-1185">Reference proteome</keyword>
<dbReference type="EMBL" id="SLUO01000003">
    <property type="protein sequence ID" value="TCL60002.1"/>
    <property type="molecule type" value="Genomic_DNA"/>
</dbReference>
<dbReference type="Proteomes" id="UP000295718">
    <property type="component" value="Unassembled WGS sequence"/>
</dbReference>
<organism evidence="1 2">
    <name type="scientific">Kineothrix alysoides</name>
    <dbReference type="NCBI Taxonomy" id="1469948"/>
    <lineage>
        <taxon>Bacteria</taxon>
        <taxon>Bacillati</taxon>
        <taxon>Bacillota</taxon>
        <taxon>Clostridia</taxon>
        <taxon>Lachnospirales</taxon>
        <taxon>Lachnospiraceae</taxon>
        <taxon>Kineothrix</taxon>
    </lineage>
</organism>
<dbReference type="AlphaFoldDB" id="A0A4R1R3V4"/>
<reference evidence="1 2" key="1">
    <citation type="submission" date="2019-03" db="EMBL/GenBank/DDBJ databases">
        <title>Genomic Encyclopedia of Type Strains, Phase IV (KMG-IV): sequencing the most valuable type-strain genomes for metagenomic binning, comparative biology and taxonomic classification.</title>
        <authorList>
            <person name="Goeker M."/>
        </authorList>
    </citation>
    <scope>NUCLEOTIDE SEQUENCE [LARGE SCALE GENOMIC DNA]</scope>
    <source>
        <strain evidence="1 2">DSM 100556</strain>
    </source>
</reference>
<accession>A0A4R1R3V4</accession>
<dbReference type="OrthoDB" id="2830261at2"/>
<dbReference type="RefSeq" id="WP_031389617.1">
    <property type="nucleotide sequence ID" value="NZ_JPNB01000001.1"/>
</dbReference>
<protein>
    <submittedName>
        <fullName evidence="1">Uncharacterized protein</fullName>
    </submittedName>
</protein>
<name>A0A4R1R3V4_9FIRM</name>
<evidence type="ECO:0000313" key="2">
    <source>
        <dbReference type="Proteomes" id="UP000295718"/>
    </source>
</evidence>
<gene>
    <name evidence="1" type="ORF">EDD76_103193</name>
</gene>
<proteinExistence type="predicted"/>